<dbReference type="InterPro" id="IPR036052">
    <property type="entry name" value="TrpB-like_PALP_sf"/>
</dbReference>
<comment type="caution">
    <text evidence="4">The sequence shown here is derived from an EMBL/GenBank/DDBJ whole genome shotgun (WGS) entry which is preliminary data.</text>
</comment>
<keyword evidence="5" id="KW-1185">Reference proteome</keyword>
<gene>
    <name evidence="4" type="ORF">ACFSYJ_15050</name>
</gene>
<dbReference type="Pfam" id="PF00291">
    <property type="entry name" value="PALP"/>
    <property type="match status" value="1"/>
</dbReference>
<organism evidence="4 5">
    <name type="scientific">Amycolatopsis samaneae</name>
    <dbReference type="NCBI Taxonomy" id="664691"/>
    <lineage>
        <taxon>Bacteria</taxon>
        <taxon>Bacillati</taxon>
        <taxon>Actinomycetota</taxon>
        <taxon>Actinomycetes</taxon>
        <taxon>Pseudonocardiales</taxon>
        <taxon>Pseudonocardiaceae</taxon>
        <taxon>Amycolatopsis</taxon>
    </lineage>
</organism>
<dbReference type="RefSeq" id="WP_345402747.1">
    <property type="nucleotide sequence ID" value="NZ_BAABHG010000014.1"/>
</dbReference>
<dbReference type="InterPro" id="IPR001926">
    <property type="entry name" value="TrpB-like_PALP"/>
</dbReference>
<evidence type="ECO:0000256" key="2">
    <source>
        <dbReference type="ARBA" id="ARBA00022898"/>
    </source>
</evidence>
<dbReference type="CDD" id="cd01561">
    <property type="entry name" value="CBS_like"/>
    <property type="match status" value="1"/>
</dbReference>
<dbReference type="EMBL" id="JBHUKU010000007">
    <property type="protein sequence ID" value="MFD2459928.1"/>
    <property type="molecule type" value="Genomic_DNA"/>
</dbReference>
<dbReference type="SUPFAM" id="SSF53686">
    <property type="entry name" value="Tryptophan synthase beta subunit-like PLP-dependent enzymes"/>
    <property type="match status" value="1"/>
</dbReference>
<dbReference type="Gene3D" id="3.40.50.1100">
    <property type="match status" value="2"/>
</dbReference>
<accession>A0ABW5GEJ5</accession>
<evidence type="ECO:0000256" key="1">
    <source>
        <dbReference type="ARBA" id="ARBA00001933"/>
    </source>
</evidence>
<proteinExistence type="predicted"/>
<dbReference type="InterPro" id="IPR050214">
    <property type="entry name" value="Cys_Synth/Cystath_Beta-Synth"/>
</dbReference>
<feature type="domain" description="Tryptophan synthase beta chain-like PALP" evidence="3">
    <location>
        <begin position="6"/>
        <end position="293"/>
    </location>
</feature>
<dbReference type="PANTHER" id="PTHR10314">
    <property type="entry name" value="CYSTATHIONINE BETA-SYNTHASE"/>
    <property type="match status" value="1"/>
</dbReference>
<evidence type="ECO:0000259" key="3">
    <source>
        <dbReference type="Pfam" id="PF00291"/>
    </source>
</evidence>
<comment type="cofactor">
    <cofactor evidence="1">
        <name>pyridoxal 5'-phosphate</name>
        <dbReference type="ChEBI" id="CHEBI:597326"/>
    </cofactor>
</comment>
<reference evidence="5" key="1">
    <citation type="journal article" date="2019" name="Int. J. Syst. Evol. Microbiol.">
        <title>The Global Catalogue of Microorganisms (GCM) 10K type strain sequencing project: providing services to taxonomists for standard genome sequencing and annotation.</title>
        <authorList>
            <consortium name="The Broad Institute Genomics Platform"/>
            <consortium name="The Broad Institute Genome Sequencing Center for Infectious Disease"/>
            <person name="Wu L."/>
            <person name="Ma J."/>
        </authorList>
    </citation>
    <scope>NUCLEOTIDE SEQUENCE [LARGE SCALE GENOMIC DNA]</scope>
    <source>
        <strain evidence="5">CGMCC 4.7643</strain>
    </source>
</reference>
<dbReference type="Proteomes" id="UP001597419">
    <property type="component" value="Unassembled WGS sequence"/>
</dbReference>
<keyword evidence="2" id="KW-0663">Pyridoxal phosphate</keyword>
<evidence type="ECO:0000313" key="4">
    <source>
        <dbReference type="EMBL" id="MFD2459928.1"/>
    </source>
</evidence>
<sequence length="356" mass="37808">MIKDRVSDLIGRTPLLRLAVADGAATVLLKLEQFNPTGTAKIRMARNMVDEAENQGLLPPGGWLVEATSGNTGLGLALIAAERGYRFTAVVDNHSSVDKLRGMLAYGAELFNIAGDAEGLATAERYEAARKLAAEQGAYLTAQDSNPGNPNGYRPLARELHDDLGEDIHYLYGAVGTGGSLCGAGRALRERIPDLKIIGVEPMGSVNFGGEEAPYHQSGTGTPEVSEICEVLDHDLIDEGIKVSDAEAFETCRYLARNFGVLIGGSAGGVVYKALERAQSVGPETTIVVLVCDGGERYLDTVFNDEWMAENGLSDARVVDRLASMLRHAPDGGIGKSTEESRLFAALPACQPSARS</sequence>
<protein>
    <submittedName>
        <fullName evidence="4">PLP-dependent cysteine synthase family protein</fullName>
    </submittedName>
</protein>
<name>A0ABW5GEJ5_9PSEU</name>
<evidence type="ECO:0000313" key="5">
    <source>
        <dbReference type="Proteomes" id="UP001597419"/>
    </source>
</evidence>